<dbReference type="Proteomes" id="UP000515154">
    <property type="component" value="Linkage group LG4"/>
</dbReference>
<dbReference type="KEGG" id="osn:115210568"/>
<feature type="transmembrane region" description="Helical" evidence="9">
    <location>
        <begin position="374"/>
        <end position="395"/>
    </location>
</feature>
<dbReference type="GO" id="GO:0005886">
    <property type="term" value="C:plasma membrane"/>
    <property type="evidence" value="ECO:0007669"/>
    <property type="project" value="TreeGrafter"/>
</dbReference>
<evidence type="ECO:0000259" key="10">
    <source>
        <dbReference type="PROSITE" id="PS50262"/>
    </source>
</evidence>
<dbReference type="SUPFAM" id="SSF81321">
    <property type="entry name" value="Family A G protein-coupled receptor-like"/>
    <property type="match status" value="1"/>
</dbReference>
<feature type="transmembrane region" description="Helical" evidence="9">
    <location>
        <begin position="228"/>
        <end position="247"/>
    </location>
</feature>
<dbReference type="CDD" id="cd14978">
    <property type="entry name" value="7tmA_FMRFamide_R-like"/>
    <property type="match status" value="1"/>
</dbReference>
<dbReference type="PANTHER" id="PTHR24243">
    <property type="entry name" value="G-PROTEIN COUPLED RECEPTOR"/>
    <property type="match status" value="1"/>
</dbReference>
<feature type="transmembrane region" description="Helical" evidence="9">
    <location>
        <begin position="102"/>
        <end position="127"/>
    </location>
</feature>
<dbReference type="InterPro" id="IPR000276">
    <property type="entry name" value="GPCR_Rhodpsn"/>
</dbReference>
<dbReference type="GO" id="GO:0004930">
    <property type="term" value="F:G protein-coupled receptor activity"/>
    <property type="evidence" value="ECO:0007669"/>
    <property type="project" value="UniProtKB-KW"/>
</dbReference>
<protein>
    <submittedName>
        <fullName evidence="12">Probable G-protein coupled receptor 139</fullName>
    </submittedName>
</protein>
<feature type="transmembrane region" description="Helical" evidence="9">
    <location>
        <begin position="319"/>
        <end position="337"/>
    </location>
</feature>
<evidence type="ECO:0000313" key="12">
    <source>
        <dbReference type="RefSeq" id="XP_029635030.1"/>
    </source>
</evidence>
<evidence type="ECO:0000256" key="4">
    <source>
        <dbReference type="ARBA" id="ARBA00023040"/>
    </source>
</evidence>
<comment type="subcellular location">
    <subcellularLocation>
        <location evidence="1">Membrane</location>
        <topology evidence="1">Multi-pass membrane protein</topology>
    </subcellularLocation>
</comment>
<dbReference type="AlphaFoldDB" id="A0A6P7SA14"/>
<accession>A0A6P7SA14</accession>
<sequence>MGQREDILEHEDLRQYDDNKQPTIIYKYAKDQHGGNLRHLDIRIQASKETNTQTNTGGNISSQCCLANESNGLLKLLGTLLERNSTLSSIDNDSRLLTISQYIYVFLTPLILSLGIIGNILSLSVFLSKKLRHLSASHYLIALSIADTTALIFYVCIDWLKRGLSMWPNDSYIYLLHTEGFCQLFIYLGYSSRFLSAWIVVAFTVERYIAVCHPFQRYRYYTRRSTRRILLLVVISSLIFNLHKPILSGIHEATKGGPKICTVHPNFNIISFVLDNVFAFFITLVPFTVITILNSLIIRCLLRRNRKRNHNTVITEENVIRLEFTLILLVISFFFIALNLPFFVVWCIQFSKAVLITNVDFIRMAVDFEFLKSILFITRTIFYMNYCVNFFLYSFTGAYFRKELGALFICKRKSLNRRSSSIVRTTAVSCRSMQSSWV</sequence>
<evidence type="ECO:0000256" key="1">
    <source>
        <dbReference type="ARBA" id="ARBA00004141"/>
    </source>
</evidence>
<organism evidence="11 12">
    <name type="scientific">Octopus sinensis</name>
    <name type="common">East Asian common octopus</name>
    <dbReference type="NCBI Taxonomy" id="2607531"/>
    <lineage>
        <taxon>Eukaryota</taxon>
        <taxon>Metazoa</taxon>
        <taxon>Spiralia</taxon>
        <taxon>Lophotrochozoa</taxon>
        <taxon>Mollusca</taxon>
        <taxon>Cephalopoda</taxon>
        <taxon>Coleoidea</taxon>
        <taxon>Octopodiformes</taxon>
        <taxon>Octopoda</taxon>
        <taxon>Incirrata</taxon>
        <taxon>Octopodidae</taxon>
        <taxon>Octopus</taxon>
    </lineage>
</organism>
<dbReference type="PRINTS" id="PR00237">
    <property type="entry name" value="GPCRRHODOPSN"/>
</dbReference>
<feature type="domain" description="G-protein coupled receptors family 1 profile" evidence="10">
    <location>
        <begin position="118"/>
        <end position="393"/>
    </location>
</feature>
<keyword evidence="3 9" id="KW-1133">Transmembrane helix</keyword>
<evidence type="ECO:0000256" key="9">
    <source>
        <dbReference type="SAM" id="Phobius"/>
    </source>
</evidence>
<feature type="transmembrane region" description="Helical" evidence="9">
    <location>
        <begin position="139"/>
        <end position="160"/>
    </location>
</feature>
<evidence type="ECO:0000313" key="11">
    <source>
        <dbReference type="Proteomes" id="UP000515154"/>
    </source>
</evidence>
<dbReference type="RefSeq" id="XP_029635030.1">
    <property type="nucleotide sequence ID" value="XM_029779170.2"/>
</dbReference>
<evidence type="ECO:0000256" key="7">
    <source>
        <dbReference type="ARBA" id="ARBA00023224"/>
    </source>
</evidence>
<keyword evidence="6 8" id="KW-0675">Receptor</keyword>
<dbReference type="PROSITE" id="PS50262">
    <property type="entry name" value="G_PROTEIN_RECEP_F1_2"/>
    <property type="match status" value="1"/>
</dbReference>
<proteinExistence type="inferred from homology"/>
<feature type="transmembrane region" description="Helical" evidence="9">
    <location>
        <begin position="277"/>
        <end position="298"/>
    </location>
</feature>
<reference evidence="12" key="1">
    <citation type="submission" date="2025-08" db="UniProtKB">
        <authorList>
            <consortium name="RefSeq"/>
        </authorList>
    </citation>
    <scope>IDENTIFICATION</scope>
</reference>
<comment type="similarity">
    <text evidence="8">Belongs to the G-protein coupled receptor 1 family.</text>
</comment>
<name>A0A6P7SA14_9MOLL</name>
<keyword evidence="5 9" id="KW-0472">Membrane</keyword>
<gene>
    <name evidence="12" type="primary">LOC115210568</name>
</gene>
<dbReference type="InterPro" id="IPR017452">
    <property type="entry name" value="GPCR_Rhodpsn_7TM"/>
</dbReference>
<dbReference type="PANTHER" id="PTHR24243:SF230">
    <property type="entry name" value="G-PROTEIN COUPLED RECEPTORS FAMILY 1 PROFILE DOMAIN-CONTAINING PROTEIN"/>
    <property type="match status" value="1"/>
</dbReference>
<dbReference type="Gene3D" id="1.20.1070.10">
    <property type="entry name" value="Rhodopsin 7-helix transmembrane proteins"/>
    <property type="match status" value="1"/>
</dbReference>
<evidence type="ECO:0000256" key="2">
    <source>
        <dbReference type="ARBA" id="ARBA00022692"/>
    </source>
</evidence>
<keyword evidence="7 8" id="KW-0807">Transducer</keyword>
<dbReference type="Pfam" id="PF00001">
    <property type="entry name" value="7tm_1"/>
    <property type="match status" value="1"/>
</dbReference>
<keyword evidence="2 8" id="KW-0812">Transmembrane</keyword>
<evidence type="ECO:0000256" key="5">
    <source>
        <dbReference type="ARBA" id="ARBA00023136"/>
    </source>
</evidence>
<evidence type="ECO:0000256" key="6">
    <source>
        <dbReference type="ARBA" id="ARBA00023170"/>
    </source>
</evidence>
<keyword evidence="11" id="KW-1185">Reference proteome</keyword>
<keyword evidence="4 8" id="KW-0297">G-protein coupled receptor</keyword>
<dbReference type="PROSITE" id="PS00237">
    <property type="entry name" value="G_PROTEIN_RECEP_F1_1"/>
    <property type="match status" value="1"/>
</dbReference>
<evidence type="ECO:0000256" key="8">
    <source>
        <dbReference type="RuleBase" id="RU000688"/>
    </source>
</evidence>
<evidence type="ECO:0000256" key="3">
    <source>
        <dbReference type="ARBA" id="ARBA00022989"/>
    </source>
</evidence>